<gene>
    <name evidence="1" type="ORF">DNTS_032532</name>
</gene>
<protein>
    <submittedName>
        <fullName evidence="1">Uncharacterized protein</fullName>
    </submittedName>
</protein>
<proteinExistence type="predicted"/>
<evidence type="ECO:0000313" key="1">
    <source>
        <dbReference type="EMBL" id="TRY96259.1"/>
    </source>
</evidence>
<sequence>MPLCPAAPLWQEVKFPVERWTAASEAERAFFETGLDYCFVEAFKASLNKDQLIEVSQEPGFTKTLCRHRPRRSPLFDVRSSPVIDYNSHLQRDRKEGGQAVKKKRAGCQWLWKGGLRLCGFRKPASSQLYGLTSSVPPGGASATHCLSHTGGGALPLTITWNMDNQPHCQHLCFALYKDCAFNVKNNASSLMPDSRCGPAFMQGSGVKGYAPGSTSERKSN</sequence>
<comment type="caution">
    <text evidence="1">The sequence shown here is derived from an EMBL/GenBank/DDBJ whole genome shotgun (WGS) entry which is preliminary data.</text>
</comment>
<dbReference type="Proteomes" id="UP000316079">
    <property type="component" value="Unassembled WGS sequence"/>
</dbReference>
<keyword evidence="2" id="KW-1185">Reference proteome</keyword>
<organism evidence="1 2">
    <name type="scientific">Danionella cerebrum</name>
    <dbReference type="NCBI Taxonomy" id="2873325"/>
    <lineage>
        <taxon>Eukaryota</taxon>
        <taxon>Metazoa</taxon>
        <taxon>Chordata</taxon>
        <taxon>Craniata</taxon>
        <taxon>Vertebrata</taxon>
        <taxon>Euteleostomi</taxon>
        <taxon>Actinopterygii</taxon>
        <taxon>Neopterygii</taxon>
        <taxon>Teleostei</taxon>
        <taxon>Ostariophysi</taxon>
        <taxon>Cypriniformes</taxon>
        <taxon>Danionidae</taxon>
        <taxon>Danioninae</taxon>
        <taxon>Danionella</taxon>
    </lineage>
</organism>
<dbReference type="AlphaFoldDB" id="A0A553R249"/>
<reference evidence="1 2" key="1">
    <citation type="journal article" date="2019" name="Sci. Data">
        <title>Hybrid genome assembly and annotation of Danionella translucida.</title>
        <authorList>
            <person name="Kadobianskyi M."/>
            <person name="Schulze L."/>
            <person name="Schuelke M."/>
            <person name="Judkewitz B."/>
        </authorList>
    </citation>
    <scope>NUCLEOTIDE SEQUENCE [LARGE SCALE GENOMIC DNA]</scope>
    <source>
        <strain evidence="1 2">Bolton</strain>
    </source>
</reference>
<evidence type="ECO:0000313" key="2">
    <source>
        <dbReference type="Proteomes" id="UP000316079"/>
    </source>
</evidence>
<name>A0A553R249_9TELE</name>
<dbReference type="EMBL" id="SRMA01025310">
    <property type="protein sequence ID" value="TRY96259.1"/>
    <property type="molecule type" value="Genomic_DNA"/>
</dbReference>
<accession>A0A553R249</accession>